<comment type="similarity">
    <text evidence="1">Belongs to the peptidase M20 family.</text>
</comment>
<feature type="binding site" evidence="3">
    <location>
        <position position="196"/>
    </location>
    <ligand>
        <name>Zn(2+)</name>
        <dbReference type="ChEBI" id="CHEBI:29105"/>
        <label>1</label>
    </ligand>
</feature>
<dbReference type="GeneID" id="82879327"/>
<feature type="binding site" evidence="3">
    <location>
        <position position="98"/>
    </location>
    <ligand>
        <name>Zn(2+)</name>
        <dbReference type="ChEBI" id="CHEBI:29105"/>
        <label>2</label>
    </ligand>
</feature>
<protein>
    <submittedName>
        <fullName evidence="4">Zn-dependent hydrolase</fullName>
    </submittedName>
</protein>
<dbReference type="GO" id="GO:0016813">
    <property type="term" value="F:hydrolase activity, acting on carbon-nitrogen (but not peptide) bonds, in linear amidines"/>
    <property type="evidence" value="ECO:0007669"/>
    <property type="project" value="InterPro"/>
</dbReference>
<feature type="binding site" evidence="3">
    <location>
        <position position="137"/>
    </location>
    <ligand>
        <name>Zn(2+)</name>
        <dbReference type="ChEBI" id="CHEBI:29105"/>
        <label>2</label>
    </ligand>
</feature>
<name>A0AB73B8V1_CORFL</name>
<feature type="binding site" evidence="3">
    <location>
        <position position="87"/>
    </location>
    <ligand>
        <name>Zn(2+)</name>
        <dbReference type="ChEBI" id="CHEBI:29105"/>
        <label>1</label>
    </ligand>
</feature>
<dbReference type="PANTHER" id="PTHR32494">
    <property type="entry name" value="ALLANTOATE DEIMINASE-RELATED"/>
    <property type="match status" value="1"/>
</dbReference>
<comment type="caution">
    <text evidence="4">The sequence shown here is derived from an EMBL/GenBank/DDBJ whole genome shotgun (WGS) entry which is preliminary data.</text>
</comment>
<dbReference type="EMBL" id="BJNB01000031">
    <property type="protein sequence ID" value="GEB98351.1"/>
    <property type="molecule type" value="Genomic_DNA"/>
</dbReference>
<dbReference type="Proteomes" id="UP000315353">
    <property type="component" value="Unassembled WGS sequence"/>
</dbReference>
<dbReference type="CDD" id="cd03884">
    <property type="entry name" value="M20_bAS"/>
    <property type="match status" value="1"/>
</dbReference>
<evidence type="ECO:0000256" key="3">
    <source>
        <dbReference type="PIRSR" id="PIRSR001235-1"/>
    </source>
</evidence>
<evidence type="ECO:0000313" key="4">
    <source>
        <dbReference type="EMBL" id="GEB98351.1"/>
    </source>
</evidence>
<organism evidence="4 5">
    <name type="scientific">Corynebacterium flavescens</name>
    <dbReference type="NCBI Taxonomy" id="28028"/>
    <lineage>
        <taxon>Bacteria</taxon>
        <taxon>Bacillati</taxon>
        <taxon>Actinomycetota</taxon>
        <taxon>Actinomycetes</taxon>
        <taxon>Mycobacteriales</taxon>
        <taxon>Corynebacteriaceae</taxon>
        <taxon>Corynebacterium</taxon>
    </lineage>
</organism>
<dbReference type="InterPro" id="IPR010158">
    <property type="entry name" value="Amidase_Cbmase"/>
</dbReference>
<dbReference type="GO" id="GO:0046872">
    <property type="term" value="F:metal ion binding"/>
    <property type="evidence" value="ECO:0007669"/>
    <property type="project" value="UniProtKB-KW"/>
</dbReference>
<dbReference type="Gene3D" id="3.30.70.360">
    <property type="match status" value="1"/>
</dbReference>
<evidence type="ECO:0000256" key="2">
    <source>
        <dbReference type="ARBA" id="ARBA00022801"/>
    </source>
</evidence>
<dbReference type="RefSeq" id="WP_141256016.1">
    <property type="nucleotide sequence ID" value="NZ_BJNB01000031.1"/>
</dbReference>
<dbReference type="NCBIfam" id="NF006772">
    <property type="entry name" value="PRK09290.2-1"/>
    <property type="match status" value="1"/>
</dbReference>
<feature type="binding site" evidence="3">
    <location>
        <position position="389"/>
    </location>
    <ligand>
        <name>Zn(2+)</name>
        <dbReference type="ChEBI" id="CHEBI:29105"/>
        <label>2</label>
    </ligand>
</feature>
<reference evidence="4 5" key="1">
    <citation type="submission" date="2019-06" db="EMBL/GenBank/DDBJ databases">
        <title>Whole genome shotgun sequence of Corynebacterium flavescens NBRC 14136.</title>
        <authorList>
            <person name="Hosoyama A."/>
            <person name="Uohara A."/>
            <person name="Ohji S."/>
            <person name="Ichikawa N."/>
        </authorList>
    </citation>
    <scope>NUCLEOTIDE SEQUENCE [LARGE SCALE GENOMIC DNA]</scope>
    <source>
        <strain evidence="4 5">NBRC 14136</strain>
    </source>
</reference>
<dbReference type="Gene3D" id="3.40.630.10">
    <property type="entry name" value="Zn peptidases"/>
    <property type="match status" value="1"/>
</dbReference>
<dbReference type="AlphaFoldDB" id="A0AB73B8V1"/>
<evidence type="ECO:0000313" key="5">
    <source>
        <dbReference type="Proteomes" id="UP000315353"/>
    </source>
</evidence>
<dbReference type="Pfam" id="PF01546">
    <property type="entry name" value="Peptidase_M20"/>
    <property type="match status" value="1"/>
</dbReference>
<proteinExistence type="inferred from homology"/>
<sequence>MSTTFTEASGIEAQDFIDDFHRTWEFGATSHDGVDRQAGTKPHGQLRDWFSAQARAAGFEVRIDPIGNVFALLDFVDGADYVLTGSHLDSQPLGGRFDGCYGVIAALHAAIEIKKRVEAGQMEPKYNLAVVDWFNEEGARFAPSIMGSSVMCGLFDLEETLSIKDAQGITVKEALESIGYLGSDEAPSVAAYAEIHIEQGRLLERNATAIGAVTQSWYTQKLYVDVIGEQSHTGATIMKDRHDALPAAAMLVLKTEQVVEEFEPEQIVTSVGQFDVEPNSPIVVPREVKLVIDLRAHRRADVEKAREILVDYCEEVARARDITIEARDFDIRDHQVYPEDGVELTEKAAANTGISCMRIETMAGHDSVAVNRIAPTVMTFVPSEGGVSHCEREFTSDEDLVNGLVVHTEIISRLLDGELDHLK</sequence>
<gene>
    <name evidence="4" type="ORF">CFL01nite_18460</name>
</gene>
<dbReference type="SUPFAM" id="SSF53187">
    <property type="entry name" value="Zn-dependent exopeptidases"/>
    <property type="match status" value="1"/>
</dbReference>
<dbReference type="InterPro" id="IPR036264">
    <property type="entry name" value="Bact_exopeptidase_dim_dom"/>
</dbReference>
<dbReference type="InterPro" id="IPR002933">
    <property type="entry name" value="Peptidase_M20"/>
</dbReference>
<dbReference type="PANTHER" id="PTHR32494:SF5">
    <property type="entry name" value="ALLANTOATE AMIDOHYDROLASE"/>
    <property type="match status" value="1"/>
</dbReference>
<comment type="cofactor">
    <cofactor evidence="3">
        <name>Zn(2+)</name>
        <dbReference type="ChEBI" id="CHEBI:29105"/>
    </cofactor>
    <text evidence="3">Binds 2 Zn(2+) ions per subunit.</text>
</comment>
<dbReference type="NCBIfam" id="TIGR01879">
    <property type="entry name" value="hydantase"/>
    <property type="match status" value="1"/>
</dbReference>
<keyword evidence="2 4" id="KW-0378">Hydrolase</keyword>
<keyword evidence="3" id="KW-0479">Metal-binding</keyword>
<dbReference type="SUPFAM" id="SSF55031">
    <property type="entry name" value="Bacterial exopeptidase dimerisation domain"/>
    <property type="match status" value="1"/>
</dbReference>
<evidence type="ECO:0000256" key="1">
    <source>
        <dbReference type="ARBA" id="ARBA00006153"/>
    </source>
</evidence>
<keyword evidence="3" id="KW-0862">Zinc</keyword>
<dbReference type="PIRSF" id="PIRSF001235">
    <property type="entry name" value="Amidase_carbamoylase"/>
    <property type="match status" value="1"/>
</dbReference>
<feature type="binding site" evidence="3">
    <location>
        <position position="98"/>
    </location>
    <ligand>
        <name>Zn(2+)</name>
        <dbReference type="ChEBI" id="CHEBI:29105"/>
        <label>1</label>
    </ligand>
</feature>
<accession>A0AB73B8V1</accession>